<sequence>MYQYSLLRKLTPTDEQAITQFLLTCPGFHYFQSPVFFNVCRSSERSEPFYVIARQGNEMVGVLLAYRQLQLGLPVVRFLSSRNLIIGGPVVADNSAVITEGLLNAYRTYGLKSLYTQVRNFQDTNSVQSVFEEAGFHYDDHLNILVDLTYPQDELWKQVHTKRRNEIRRAEKEGCTVVLNKNPEALTECYAILTEVYQRAKLPLPNYSHFDAIWQHTTDQIGLRLFTAMWEGQIIGCVLCLACGDTLYDYYAGAYSRYYNKYPNDLLPWAVFMWGKENGFSWFDFGGAGKPDVPYGVRDYKKKFGGSFVNHGRYEKNHYPALLAVANKLFTLWRVVKR</sequence>
<dbReference type="InterPro" id="IPR050644">
    <property type="entry name" value="PG_Glycine_Bridge_Synth"/>
</dbReference>
<evidence type="ECO:0000256" key="3">
    <source>
        <dbReference type="ARBA" id="ARBA00022960"/>
    </source>
</evidence>
<dbReference type="Pfam" id="PF13480">
    <property type="entry name" value="Acetyltransf_6"/>
    <property type="match status" value="1"/>
</dbReference>
<evidence type="ECO:0000259" key="7">
    <source>
        <dbReference type="Pfam" id="PF13480"/>
    </source>
</evidence>
<comment type="similarity">
    <text evidence="1">Belongs to the FemABX family.</text>
</comment>
<organism evidence="8 9">
    <name type="scientific">Spirosoma liriopis</name>
    <dbReference type="NCBI Taxonomy" id="2937440"/>
    <lineage>
        <taxon>Bacteria</taxon>
        <taxon>Pseudomonadati</taxon>
        <taxon>Bacteroidota</taxon>
        <taxon>Cytophagia</taxon>
        <taxon>Cytophagales</taxon>
        <taxon>Cytophagaceae</taxon>
        <taxon>Spirosoma</taxon>
    </lineage>
</organism>
<dbReference type="PANTHER" id="PTHR36174">
    <property type="entry name" value="LIPID II:GLYCINE GLYCYLTRANSFERASE"/>
    <property type="match status" value="1"/>
</dbReference>
<name>A0ABT0HRW6_9BACT</name>
<proteinExistence type="inferred from homology"/>
<evidence type="ECO:0000313" key="8">
    <source>
        <dbReference type="EMBL" id="MCK8494906.1"/>
    </source>
</evidence>
<keyword evidence="4" id="KW-0573">Peptidoglycan synthesis</keyword>
<dbReference type="SUPFAM" id="SSF55729">
    <property type="entry name" value="Acyl-CoA N-acyltransferases (Nat)"/>
    <property type="match status" value="2"/>
</dbReference>
<keyword evidence="2" id="KW-0808">Transferase</keyword>
<keyword evidence="9" id="KW-1185">Reference proteome</keyword>
<protein>
    <submittedName>
        <fullName evidence="8">GNAT family N-acetyltransferase</fullName>
    </submittedName>
</protein>
<evidence type="ECO:0000256" key="5">
    <source>
        <dbReference type="ARBA" id="ARBA00023315"/>
    </source>
</evidence>
<accession>A0ABT0HRW6</accession>
<dbReference type="Gene3D" id="3.40.630.30">
    <property type="match status" value="1"/>
</dbReference>
<dbReference type="InterPro" id="IPR003447">
    <property type="entry name" value="FEMABX"/>
</dbReference>
<evidence type="ECO:0000256" key="1">
    <source>
        <dbReference type="ARBA" id="ARBA00009943"/>
    </source>
</evidence>
<evidence type="ECO:0000313" key="9">
    <source>
        <dbReference type="Proteomes" id="UP001202180"/>
    </source>
</evidence>
<gene>
    <name evidence="8" type="ORF">M0L20_23755</name>
</gene>
<evidence type="ECO:0000256" key="6">
    <source>
        <dbReference type="ARBA" id="ARBA00023316"/>
    </source>
</evidence>
<dbReference type="InterPro" id="IPR038740">
    <property type="entry name" value="BioF2-like_GNAT_dom"/>
</dbReference>
<dbReference type="InterPro" id="IPR016181">
    <property type="entry name" value="Acyl_CoA_acyltransferase"/>
</dbReference>
<keyword evidence="3" id="KW-0133">Cell shape</keyword>
<dbReference type="PROSITE" id="PS51191">
    <property type="entry name" value="FEMABX"/>
    <property type="match status" value="1"/>
</dbReference>
<dbReference type="Proteomes" id="UP001202180">
    <property type="component" value="Unassembled WGS sequence"/>
</dbReference>
<keyword evidence="6" id="KW-0961">Cell wall biogenesis/degradation</keyword>
<dbReference type="PANTHER" id="PTHR36174:SF1">
    <property type="entry name" value="LIPID II:GLYCINE GLYCYLTRANSFERASE"/>
    <property type="match status" value="1"/>
</dbReference>
<evidence type="ECO:0000256" key="4">
    <source>
        <dbReference type="ARBA" id="ARBA00022984"/>
    </source>
</evidence>
<evidence type="ECO:0000256" key="2">
    <source>
        <dbReference type="ARBA" id="ARBA00022679"/>
    </source>
</evidence>
<reference evidence="8 9" key="1">
    <citation type="submission" date="2022-04" db="EMBL/GenBank/DDBJ databases">
        <title>Spirosoma sp. strain RP8 genome sequencing and assembly.</title>
        <authorList>
            <person name="Jung Y."/>
        </authorList>
    </citation>
    <scope>NUCLEOTIDE SEQUENCE [LARGE SCALE GENOMIC DNA]</scope>
    <source>
        <strain evidence="8 9">RP8</strain>
    </source>
</reference>
<comment type="caution">
    <text evidence="8">The sequence shown here is derived from an EMBL/GenBank/DDBJ whole genome shotgun (WGS) entry which is preliminary data.</text>
</comment>
<dbReference type="EMBL" id="JALPRF010000005">
    <property type="protein sequence ID" value="MCK8494906.1"/>
    <property type="molecule type" value="Genomic_DNA"/>
</dbReference>
<keyword evidence="5" id="KW-0012">Acyltransferase</keyword>
<dbReference type="RefSeq" id="WP_248479525.1">
    <property type="nucleotide sequence ID" value="NZ_JALPRF010000005.1"/>
</dbReference>
<feature type="domain" description="BioF2-like acetyltransferase" evidence="7">
    <location>
        <begin position="162"/>
        <end position="301"/>
    </location>
</feature>